<feature type="chain" id="PRO_5043450380" description="Secreted protein" evidence="1">
    <location>
        <begin position="20"/>
        <end position="101"/>
    </location>
</feature>
<dbReference type="AlphaFoldDB" id="A0AAV4Y2D4"/>
<proteinExistence type="predicted"/>
<comment type="caution">
    <text evidence="2">The sequence shown here is derived from an EMBL/GenBank/DDBJ whole genome shotgun (WGS) entry which is preliminary data.</text>
</comment>
<evidence type="ECO:0008006" key="4">
    <source>
        <dbReference type="Google" id="ProtNLM"/>
    </source>
</evidence>
<sequence>MSSLKVILVLCSCQFLIELQWLPDQSCFLRIIRKQITESSTKAAISRVFSIKQLAQLLRHGSDHQQQEPETLNHRGMREFASSKRALQSRQAVSQHGQHNR</sequence>
<protein>
    <recommendedName>
        <fullName evidence="4">Secreted protein</fullName>
    </recommendedName>
</protein>
<dbReference type="Proteomes" id="UP001054945">
    <property type="component" value="Unassembled WGS sequence"/>
</dbReference>
<accession>A0AAV4Y2D4</accession>
<name>A0AAV4Y2D4_CAEEX</name>
<evidence type="ECO:0000313" key="2">
    <source>
        <dbReference type="EMBL" id="GIZ01517.1"/>
    </source>
</evidence>
<organism evidence="2 3">
    <name type="scientific">Caerostris extrusa</name>
    <name type="common">Bark spider</name>
    <name type="synonym">Caerostris bankana</name>
    <dbReference type="NCBI Taxonomy" id="172846"/>
    <lineage>
        <taxon>Eukaryota</taxon>
        <taxon>Metazoa</taxon>
        <taxon>Ecdysozoa</taxon>
        <taxon>Arthropoda</taxon>
        <taxon>Chelicerata</taxon>
        <taxon>Arachnida</taxon>
        <taxon>Araneae</taxon>
        <taxon>Araneomorphae</taxon>
        <taxon>Entelegynae</taxon>
        <taxon>Araneoidea</taxon>
        <taxon>Araneidae</taxon>
        <taxon>Caerostris</taxon>
    </lineage>
</organism>
<dbReference type="EMBL" id="BPLR01001313">
    <property type="protein sequence ID" value="GIZ01517.1"/>
    <property type="molecule type" value="Genomic_DNA"/>
</dbReference>
<feature type="signal peptide" evidence="1">
    <location>
        <begin position="1"/>
        <end position="19"/>
    </location>
</feature>
<reference evidence="2 3" key="1">
    <citation type="submission" date="2021-06" db="EMBL/GenBank/DDBJ databases">
        <title>Caerostris extrusa draft genome.</title>
        <authorList>
            <person name="Kono N."/>
            <person name="Arakawa K."/>
        </authorList>
    </citation>
    <scope>NUCLEOTIDE SEQUENCE [LARGE SCALE GENOMIC DNA]</scope>
</reference>
<evidence type="ECO:0000313" key="3">
    <source>
        <dbReference type="Proteomes" id="UP001054945"/>
    </source>
</evidence>
<keyword evidence="1" id="KW-0732">Signal</keyword>
<keyword evidence="3" id="KW-1185">Reference proteome</keyword>
<evidence type="ECO:0000256" key="1">
    <source>
        <dbReference type="SAM" id="SignalP"/>
    </source>
</evidence>
<gene>
    <name evidence="2" type="ORF">CEXT_442881</name>
</gene>